<evidence type="ECO:0000256" key="1">
    <source>
        <dbReference type="ARBA" id="ARBA00022801"/>
    </source>
</evidence>
<dbReference type="GO" id="GO:0052689">
    <property type="term" value="F:carboxylic ester hydrolase activity"/>
    <property type="evidence" value="ECO:0007669"/>
    <property type="project" value="UniProtKB-ARBA"/>
</dbReference>
<dbReference type="InterPro" id="IPR001375">
    <property type="entry name" value="Peptidase_S9_cat"/>
</dbReference>
<proteinExistence type="predicted"/>
<dbReference type="Proteomes" id="UP000676169">
    <property type="component" value="Chromosome"/>
</dbReference>
<dbReference type="Gene3D" id="3.40.50.1820">
    <property type="entry name" value="alpha/beta hydrolase"/>
    <property type="match status" value="1"/>
</dbReference>
<feature type="signal peptide" evidence="2">
    <location>
        <begin position="1"/>
        <end position="21"/>
    </location>
</feature>
<dbReference type="PANTHER" id="PTHR22946:SF9">
    <property type="entry name" value="POLYKETIDE TRANSFERASE AF380"/>
    <property type="match status" value="1"/>
</dbReference>
<dbReference type="EMBL" id="CP073100">
    <property type="protein sequence ID" value="QUE52502.1"/>
    <property type="molecule type" value="Genomic_DNA"/>
</dbReference>
<dbReference type="InterPro" id="IPR050261">
    <property type="entry name" value="FrsA_esterase"/>
</dbReference>
<evidence type="ECO:0000259" key="3">
    <source>
        <dbReference type="Pfam" id="PF00326"/>
    </source>
</evidence>
<evidence type="ECO:0000313" key="4">
    <source>
        <dbReference type="EMBL" id="QUE52502.1"/>
    </source>
</evidence>
<keyword evidence="1" id="KW-0378">Hydrolase</keyword>
<feature type="chain" id="PRO_5037041059" evidence="2">
    <location>
        <begin position="22"/>
        <end position="313"/>
    </location>
</feature>
<dbReference type="RefSeq" id="WP_211633622.1">
    <property type="nucleotide sequence ID" value="NZ_CP073100.1"/>
</dbReference>
<dbReference type="GO" id="GO:0008236">
    <property type="term" value="F:serine-type peptidase activity"/>
    <property type="evidence" value="ECO:0007669"/>
    <property type="project" value="InterPro"/>
</dbReference>
<sequence length="313" mass="34147">MRLLAVLFLLTALTGCKPTHTASATTKEAASLLEARGDFTTRLKRRDHANDAVPQPPEDMFRIVRYTSPAGELSAYVTPPKEDNAKHPAIIWLFGGFSNGIGETAWEDAPTENDQSARAFREAGIVMMYPSLRGGNKNPGVREGFYGEVNDVLAARDFLSRQPNVDPERIYLGGHSTGGTLALLVAASSDRFRAVFSFGPVDEVVNYGQEVLPFDITDTKEADFRAPIKWLDSIHNPTFVFEGGDKQGNIGSLRVLAKANRNPVIHIEPVPGTNHFSVLAPVTRVLARKIVEDNGPTSIIKIDAKDLQVAVKP</sequence>
<dbReference type="SUPFAM" id="SSF53474">
    <property type="entry name" value="alpha/beta-Hydrolases"/>
    <property type="match status" value="1"/>
</dbReference>
<gene>
    <name evidence="4" type="ORF">KBB96_06305</name>
</gene>
<protein>
    <submittedName>
        <fullName evidence="4">Prolyl oligopeptidase family serine peptidase</fullName>
    </submittedName>
</protein>
<dbReference type="PROSITE" id="PS51257">
    <property type="entry name" value="PROKAR_LIPOPROTEIN"/>
    <property type="match status" value="1"/>
</dbReference>
<dbReference type="Pfam" id="PF00326">
    <property type="entry name" value="Peptidase_S9"/>
    <property type="match status" value="1"/>
</dbReference>
<keyword evidence="2" id="KW-0732">Signal</keyword>
<dbReference type="AlphaFoldDB" id="A0A975J1Y9"/>
<evidence type="ECO:0000256" key="2">
    <source>
        <dbReference type="SAM" id="SignalP"/>
    </source>
</evidence>
<dbReference type="KEGG" id="lamb:KBB96_06305"/>
<reference evidence="4" key="1">
    <citation type="submission" date="2021-04" db="EMBL/GenBank/DDBJ databases">
        <title>Luteolibacter sp. 32A isolated from the skin of an Anderson's salamander (Ambystoma andersonii).</title>
        <authorList>
            <person name="Spergser J."/>
            <person name="Busse H.-J."/>
        </authorList>
    </citation>
    <scope>NUCLEOTIDE SEQUENCE</scope>
    <source>
        <strain evidence="4">32A</strain>
    </source>
</reference>
<keyword evidence="5" id="KW-1185">Reference proteome</keyword>
<feature type="domain" description="Peptidase S9 prolyl oligopeptidase catalytic" evidence="3">
    <location>
        <begin position="118"/>
        <end position="210"/>
    </location>
</feature>
<dbReference type="GO" id="GO:0006508">
    <property type="term" value="P:proteolysis"/>
    <property type="evidence" value="ECO:0007669"/>
    <property type="project" value="InterPro"/>
</dbReference>
<dbReference type="PANTHER" id="PTHR22946">
    <property type="entry name" value="DIENELACTONE HYDROLASE DOMAIN-CONTAINING PROTEIN-RELATED"/>
    <property type="match status" value="1"/>
</dbReference>
<organism evidence="4 5">
    <name type="scientific">Luteolibacter ambystomatis</name>
    <dbReference type="NCBI Taxonomy" id="2824561"/>
    <lineage>
        <taxon>Bacteria</taxon>
        <taxon>Pseudomonadati</taxon>
        <taxon>Verrucomicrobiota</taxon>
        <taxon>Verrucomicrobiia</taxon>
        <taxon>Verrucomicrobiales</taxon>
        <taxon>Verrucomicrobiaceae</taxon>
        <taxon>Luteolibacter</taxon>
    </lineage>
</organism>
<name>A0A975J1Y9_9BACT</name>
<accession>A0A975J1Y9</accession>
<dbReference type="InterPro" id="IPR029058">
    <property type="entry name" value="AB_hydrolase_fold"/>
</dbReference>
<evidence type="ECO:0000313" key="5">
    <source>
        <dbReference type="Proteomes" id="UP000676169"/>
    </source>
</evidence>